<dbReference type="KEGG" id="ppul:RO07_24725"/>
<evidence type="ECO:0000256" key="2">
    <source>
        <dbReference type="ARBA" id="ARBA00022526"/>
    </source>
</evidence>
<evidence type="ECO:0000313" key="6">
    <source>
        <dbReference type="Proteomes" id="UP000254589"/>
    </source>
</evidence>
<dbReference type="Pfam" id="PF10282">
    <property type="entry name" value="Lactonase"/>
    <property type="match status" value="1"/>
</dbReference>
<evidence type="ECO:0000313" key="4">
    <source>
        <dbReference type="EMBL" id="SUA92829.1"/>
    </source>
</evidence>
<dbReference type="EMBL" id="UGSJ01000001">
    <property type="protein sequence ID" value="SUA92829.1"/>
    <property type="molecule type" value="Genomic_DNA"/>
</dbReference>
<comment type="similarity">
    <text evidence="1">Belongs to the cycloisomerase 2 family.</text>
</comment>
<organism evidence="4 6">
    <name type="scientific">Pandoraea pulmonicola</name>
    <dbReference type="NCBI Taxonomy" id="93221"/>
    <lineage>
        <taxon>Bacteria</taxon>
        <taxon>Pseudomonadati</taxon>
        <taxon>Pseudomonadota</taxon>
        <taxon>Betaproteobacteria</taxon>
        <taxon>Burkholderiales</taxon>
        <taxon>Burkholderiaceae</taxon>
        <taxon>Pandoraea</taxon>
    </lineage>
</organism>
<dbReference type="Gene3D" id="2.130.10.10">
    <property type="entry name" value="YVTN repeat-like/Quinoprotein amine dehydrogenase"/>
    <property type="match status" value="1"/>
</dbReference>
<evidence type="ECO:0000313" key="5">
    <source>
        <dbReference type="Proteomes" id="UP000035086"/>
    </source>
</evidence>
<dbReference type="InterPro" id="IPR015943">
    <property type="entry name" value="WD40/YVTN_repeat-like_dom_sf"/>
</dbReference>
<dbReference type="SUPFAM" id="SSF50974">
    <property type="entry name" value="Nitrous oxide reductase, N-terminal domain"/>
    <property type="match status" value="1"/>
</dbReference>
<dbReference type="PANTHER" id="PTHR30344:SF1">
    <property type="entry name" value="6-PHOSPHOGLUCONOLACTONASE"/>
    <property type="match status" value="1"/>
</dbReference>
<sequence>MSKFAYVLGGDETIYPYSVQSDGYLTALGKPVPCSGAVDIACSNAAKFYRGGNYLFVASEPPDLNEESYGRGSISVFHIGDDGYLTPNVEYYDDGVQDDPRYIVGFYVGADTYYIYIDNFIQADDQNPLTEQLPGFKFIPPNSMKPWNKKVAGLPDNVVGDVAALEVVPIPGESASYHAQVLLAVYQNTQANKTQVVAMDPNAFGLAYLGGGEIDGVSEGYTLAANPNFAYVVFNAQPTTNPGRPQVVGFKLEGAGQKFIPLGNVAKLDGAGTAAVLSPNGKYLFVGVTADIRNSQGENAVVSYKIGADGSLSKVDQKPCGANGVAIVSLTIDPSGKYLYAMFQFEGIVQVYEVNDEDGSLTLKSPIAVGNDPSNGLMEMIIVEV</sequence>
<dbReference type="RefSeq" id="WP_039412462.1">
    <property type="nucleotide sequence ID" value="NZ_CP010310.2"/>
</dbReference>
<reference evidence="5" key="1">
    <citation type="submission" date="2014-12" db="EMBL/GenBank/DDBJ databases">
        <title>Complete Genome Sequencing of Pandoraea pulmonicola DSM 16583.</title>
        <authorList>
            <person name="Chan K.-G."/>
        </authorList>
    </citation>
    <scope>NUCLEOTIDE SEQUENCE [LARGE SCALE GENOMIC DNA]</scope>
    <source>
        <strain evidence="5">DSM 16583</strain>
    </source>
</reference>
<reference evidence="4 6" key="3">
    <citation type="submission" date="2018-06" db="EMBL/GenBank/DDBJ databases">
        <authorList>
            <consortium name="Pathogen Informatics"/>
            <person name="Doyle S."/>
        </authorList>
    </citation>
    <scope>NUCLEOTIDE SEQUENCE [LARGE SCALE GENOMIC DNA]</scope>
    <source>
        <strain evidence="4 6">NCTC13159</strain>
    </source>
</reference>
<dbReference type="GO" id="GO:0006006">
    <property type="term" value="P:glucose metabolic process"/>
    <property type="evidence" value="ECO:0007669"/>
    <property type="project" value="UniProtKB-KW"/>
</dbReference>
<dbReference type="SUPFAM" id="SSF51004">
    <property type="entry name" value="C-terminal (heme d1) domain of cytochrome cd1-nitrite reductase"/>
    <property type="match status" value="1"/>
</dbReference>
<keyword evidence="5" id="KW-1185">Reference proteome</keyword>
<dbReference type="InterPro" id="IPR011048">
    <property type="entry name" value="Haem_d1_sf"/>
</dbReference>
<dbReference type="EMBL" id="CP010310">
    <property type="protein sequence ID" value="AJC22860.1"/>
    <property type="molecule type" value="Genomic_DNA"/>
</dbReference>
<dbReference type="AlphaFoldDB" id="A0AAJ4ZGC9"/>
<accession>A0AAJ4ZGC9</accession>
<protein>
    <submittedName>
        <fullName evidence="4">6-phosphogluconolactonase</fullName>
    </submittedName>
</protein>
<dbReference type="InterPro" id="IPR050282">
    <property type="entry name" value="Cycloisomerase_2"/>
</dbReference>
<proteinExistence type="inferred from homology"/>
<evidence type="ECO:0000256" key="1">
    <source>
        <dbReference type="ARBA" id="ARBA00005564"/>
    </source>
</evidence>
<name>A0AAJ4ZGC9_PANPU</name>
<dbReference type="GO" id="GO:0017057">
    <property type="term" value="F:6-phosphogluconolactonase activity"/>
    <property type="evidence" value="ECO:0007669"/>
    <property type="project" value="TreeGrafter"/>
</dbReference>
<keyword evidence="2" id="KW-0119">Carbohydrate metabolism</keyword>
<gene>
    <name evidence="4" type="ORF">NCTC13159_04368</name>
    <name evidence="3" type="ORF">RO07_24725</name>
</gene>
<keyword evidence="2" id="KW-0313">Glucose metabolism</keyword>
<dbReference type="PANTHER" id="PTHR30344">
    <property type="entry name" value="6-PHOSPHOGLUCONOLACTONASE-RELATED"/>
    <property type="match status" value="1"/>
</dbReference>
<evidence type="ECO:0000313" key="3">
    <source>
        <dbReference type="EMBL" id="AJC22860.1"/>
    </source>
</evidence>
<dbReference type="Proteomes" id="UP000035086">
    <property type="component" value="Chromosome"/>
</dbReference>
<reference evidence="3" key="2">
    <citation type="submission" date="2016-11" db="EMBL/GenBank/DDBJ databases">
        <title>Complete Genome Sequencing of Pandoraea pulmonicola DSM 16583.</title>
        <authorList>
            <person name="Chan K.-G."/>
        </authorList>
    </citation>
    <scope>NUCLEOTIDE SEQUENCE</scope>
    <source>
        <strain evidence="3">DSM 16583</strain>
    </source>
</reference>
<dbReference type="InterPro" id="IPR019405">
    <property type="entry name" value="Lactonase_7-beta_prop"/>
</dbReference>
<dbReference type="GO" id="GO:0005829">
    <property type="term" value="C:cytosol"/>
    <property type="evidence" value="ECO:0007669"/>
    <property type="project" value="TreeGrafter"/>
</dbReference>
<dbReference type="Proteomes" id="UP000254589">
    <property type="component" value="Unassembled WGS sequence"/>
</dbReference>
<dbReference type="InterPro" id="IPR011045">
    <property type="entry name" value="N2O_reductase_N"/>
</dbReference>